<sequence>MAEDAQQDLIGQIRHSHRASKICLMPTCGGEAVTPLSQDLHEVVCEVSASQVQPEDGMGQGITFIDGHCVGDTITRVHDDTSGTTRGVQGQHSLDGHIHGRSVEGLKHDLEDRRRDESGSLCEQDRVLFGGNSQLVVEVYQFMKKLYLMSGTSNNGGEHSTWSIIPCKASFAHTGSVVNNEGGDFVIHFLDREEG</sequence>
<protein>
    <submittedName>
        <fullName evidence="2">Uncharacterized protein</fullName>
    </submittedName>
</protein>
<evidence type="ECO:0000313" key="3">
    <source>
        <dbReference type="Proteomes" id="UP000327493"/>
    </source>
</evidence>
<dbReference type="EMBL" id="VOFY01000002">
    <property type="protein sequence ID" value="KAA8595242.1"/>
    <property type="molecule type" value="Genomic_DNA"/>
</dbReference>
<evidence type="ECO:0000256" key="1">
    <source>
        <dbReference type="SAM" id="MobiDB-lite"/>
    </source>
</evidence>
<accession>A0A5J5DPQ9</accession>
<evidence type="ECO:0000313" key="2">
    <source>
        <dbReference type="EMBL" id="KAA8595242.1"/>
    </source>
</evidence>
<comment type="caution">
    <text evidence="2">The sequence shown here is derived from an EMBL/GenBank/DDBJ whole genome shotgun (WGS) entry which is preliminary data.</text>
</comment>
<organism evidence="2 3">
    <name type="scientific">Etheostoma spectabile</name>
    <name type="common">orangethroat darter</name>
    <dbReference type="NCBI Taxonomy" id="54343"/>
    <lineage>
        <taxon>Eukaryota</taxon>
        <taxon>Metazoa</taxon>
        <taxon>Chordata</taxon>
        <taxon>Craniata</taxon>
        <taxon>Vertebrata</taxon>
        <taxon>Euteleostomi</taxon>
        <taxon>Actinopterygii</taxon>
        <taxon>Neopterygii</taxon>
        <taxon>Teleostei</taxon>
        <taxon>Neoteleostei</taxon>
        <taxon>Acanthomorphata</taxon>
        <taxon>Eupercaria</taxon>
        <taxon>Perciformes</taxon>
        <taxon>Percoidei</taxon>
        <taxon>Percidae</taxon>
        <taxon>Etheostomatinae</taxon>
        <taxon>Etheostoma</taxon>
    </lineage>
</organism>
<dbReference type="Proteomes" id="UP000327493">
    <property type="component" value="Chromosome 2"/>
</dbReference>
<feature type="region of interest" description="Disordered" evidence="1">
    <location>
        <begin position="80"/>
        <end position="99"/>
    </location>
</feature>
<proteinExistence type="predicted"/>
<name>A0A5J5DPQ9_9PERO</name>
<dbReference type="AlphaFoldDB" id="A0A5J5DPQ9"/>
<gene>
    <name evidence="2" type="ORF">FQN60_012377</name>
</gene>
<feature type="compositionally biased region" description="Polar residues" evidence="1">
    <location>
        <begin position="82"/>
        <end position="92"/>
    </location>
</feature>
<keyword evidence="3" id="KW-1185">Reference proteome</keyword>
<reference evidence="2 3" key="1">
    <citation type="submission" date="2019-08" db="EMBL/GenBank/DDBJ databases">
        <title>A chromosome-level genome assembly, high-density linkage maps, and genome scans reveal the genomic architecture of hybrid incompatibilities underlying speciation via character displacement in darters (Percidae: Etheostominae).</title>
        <authorList>
            <person name="Moran R.L."/>
            <person name="Catchen J.M."/>
            <person name="Fuller R.C."/>
        </authorList>
    </citation>
    <scope>NUCLEOTIDE SEQUENCE [LARGE SCALE GENOMIC DNA]</scope>
    <source>
        <strain evidence="2">EspeVRDwgs_2016</strain>
        <tissue evidence="2">Muscle</tissue>
    </source>
</reference>